<gene>
    <name evidence="1" type="ORF">DXG03_003365</name>
</gene>
<dbReference type="AlphaFoldDB" id="A0A9P7KBW1"/>
<keyword evidence="2" id="KW-1185">Reference proteome</keyword>
<evidence type="ECO:0008006" key="3">
    <source>
        <dbReference type="Google" id="ProtNLM"/>
    </source>
</evidence>
<reference evidence="1" key="2">
    <citation type="submission" date="2021-10" db="EMBL/GenBank/DDBJ databases">
        <title>Phylogenomics reveals ancestral predisposition of the termite-cultivated fungus Termitomyces towards a domesticated lifestyle.</title>
        <authorList>
            <person name="Auxier B."/>
            <person name="Grum-Grzhimaylo A."/>
            <person name="Cardenas M.E."/>
            <person name="Lodge J.D."/>
            <person name="Laessoe T."/>
            <person name="Pedersen O."/>
            <person name="Smith M.E."/>
            <person name="Kuyper T.W."/>
            <person name="Franco-Molano E.A."/>
            <person name="Baroni T.J."/>
            <person name="Aanen D.K."/>
        </authorList>
    </citation>
    <scope>NUCLEOTIDE SEQUENCE</scope>
    <source>
        <strain evidence="1">AP01</strain>
        <tissue evidence="1">Mycelium</tissue>
    </source>
</reference>
<reference evidence="1" key="1">
    <citation type="submission" date="2020-07" db="EMBL/GenBank/DDBJ databases">
        <authorList>
            <person name="Nieuwenhuis M."/>
            <person name="Van De Peppel L.J.J."/>
        </authorList>
    </citation>
    <scope>NUCLEOTIDE SEQUENCE</scope>
    <source>
        <strain evidence="1">AP01</strain>
        <tissue evidence="1">Mycelium</tissue>
    </source>
</reference>
<evidence type="ECO:0000313" key="2">
    <source>
        <dbReference type="Proteomes" id="UP000775547"/>
    </source>
</evidence>
<dbReference type="EMBL" id="JABCKV010000203">
    <property type="protein sequence ID" value="KAG5642241.1"/>
    <property type="molecule type" value="Genomic_DNA"/>
</dbReference>
<proteinExistence type="predicted"/>
<name>A0A9P7KBW1_9AGAR</name>
<dbReference type="OrthoDB" id="2588098at2759"/>
<dbReference type="Proteomes" id="UP000775547">
    <property type="component" value="Unassembled WGS sequence"/>
</dbReference>
<comment type="caution">
    <text evidence="1">The sequence shown here is derived from an EMBL/GenBank/DDBJ whole genome shotgun (WGS) entry which is preliminary data.</text>
</comment>
<organism evidence="1 2">
    <name type="scientific">Asterophora parasitica</name>
    <dbReference type="NCBI Taxonomy" id="117018"/>
    <lineage>
        <taxon>Eukaryota</taxon>
        <taxon>Fungi</taxon>
        <taxon>Dikarya</taxon>
        <taxon>Basidiomycota</taxon>
        <taxon>Agaricomycotina</taxon>
        <taxon>Agaricomycetes</taxon>
        <taxon>Agaricomycetidae</taxon>
        <taxon>Agaricales</taxon>
        <taxon>Tricholomatineae</taxon>
        <taxon>Lyophyllaceae</taxon>
        <taxon>Asterophora</taxon>
    </lineage>
</organism>
<protein>
    <recommendedName>
        <fullName evidence="3">F-box domain-containing protein</fullName>
    </recommendedName>
</protein>
<accession>A0A9P7KBW1</accession>
<evidence type="ECO:0000313" key="1">
    <source>
        <dbReference type="EMBL" id="KAG5642241.1"/>
    </source>
</evidence>
<sequence>MDALWLPEPGHKRVTTAPYSELSSETFKEQHTSKRIRHYPKRSLANETGKGLSQLPTEIIDCVYQNFCDLVTVLCFAATCQRHYEIGRRHIEALVSATFVNLWAGNRLICLGHYANMDDLPPGMLTDAERELIKCRFADEDKDSYRIYEQLAVLQQHDPLWHFRREIPVHRRFSYDSKNKLSSFFTKLAGYGLHDANMDMDSANVLRDLITVPAVKPPSTNETLLYGGAYVLRNLTSKEFIRGDAFRYIWRDPKHAFGLSVSFNHALIIRIAWSSDPSLSIVCNDRIKIHRGKWAGHRFDISGIESVRNEEGAVDGWKDVSQGVLNEVVEFWKGDDDEEELSDYSE</sequence>